<reference evidence="10" key="1">
    <citation type="submission" date="2021-08" db="EMBL/GenBank/DDBJ databases">
        <authorList>
            <person name="Misof B."/>
            <person name="Oliver O."/>
            <person name="Podsiadlowski L."/>
            <person name="Donath A."/>
            <person name="Peters R."/>
            <person name="Mayer C."/>
            <person name="Rust J."/>
            <person name="Gunkel S."/>
            <person name="Lesny P."/>
            <person name="Martin S."/>
            <person name="Oeyen J.P."/>
            <person name="Petersen M."/>
            <person name="Panagiotis P."/>
            <person name="Wilbrandt J."/>
            <person name="Tanja T."/>
        </authorList>
    </citation>
    <scope>NUCLEOTIDE SEQUENCE</scope>
    <source>
        <strain evidence="10">GBR_01_08_01A</strain>
        <tissue evidence="10">Thorax + abdomen</tissue>
    </source>
</reference>
<dbReference type="InterPro" id="IPR006612">
    <property type="entry name" value="THAP_Znf"/>
</dbReference>
<dbReference type="GO" id="GO:0003677">
    <property type="term" value="F:DNA binding"/>
    <property type="evidence" value="ECO:0007669"/>
    <property type="project" value="UniProtKB-UniRule"/>
</dbReference>
<evidence type="ECO:0000256" key="7">
    <source>
        <dbReference type="PROSITE-ProRule" id="PRU00309"/>
    </source>
</evidence>
<dbReference type="PROSITE" id="PS50950">
    <property type="entry name" value="ZF_THAP"/>
    <property type="match status" value="1"/>
</dbReference>
<dbReference type="PROSITE" id="PS00028">
    <property type="entry name" value="ZINC_FINGER_C2H2_1"/>
    <property type="match status" value="6"/>
</dbReference>
<protein>
    <submittedName>
        <fullName evidence="10">Uncharacterized protein</fullName>
    </submittedName>
</protein>
<dbReference type="FunFam" id="3.30.160.60:FF:000446">
    <property type="entry name" value="Zinc finger protein"/>
    <property type="match status" value="1"/>
</dbReference>
<dbReference type="Proteomes" id="UP001258017">
    <property type="component" value="Unassembled WGS sequence"/>
</dbReference>
<dbReference type="PANTHER" id="PTHR24379">
    <property type="entry name" value="KRAB AND ZINC FINGER DOMAIN-CONTAINING"/>
    <property type="match status" value="1"/>
</dbReference>
<keyword evidence="11" id="KW-1185">Reference proteome</keyword>
<dbReference type="InterPro" id="IPR013087">
    <property type="entry name" value="Znf_C2H2_type"/>
</dbReference>
<evidence type="ECO:0000259" key="8">
    <source>
        <dbReference type="PROSITE" id="PS50157"/>
    </source>
</evidence>
<dbReference type="Pfam" id="PF00096">
    <property type="entry name" value="zf-C2H2"/>
    <property type="match status" value="3"/>
</dbReference>
<dbReference type="Pfam" id="PF12171">
    <property type="entry name" value="zf-C2H2_jaz"/>
    <property type="match status" value="1"/>
</dbReference>
<dbReference type="SMART" id="SM00692">
    <property type="entry name" value="DM3"/>
    <property type="match status" value="1"/>
</dbReference>
<dbReference type="PROSITE" id="PS50157">
    <property type="entry name" value="ZINC_FINGER_C2H2_2"/>
    <property type="match status" value="7"/>
</dbReference>
<dbReference type="EMBL" id="JAIFRP010000029">
    <property type="protein sequence ID" value="KAK2583876.1"/>
    <property type="molecule type" value="Genomic_DNA"/>
</dbReference>
<accession>A0AAD9VQY8</accession>
<evidence type="ECO:0000256" key="1">
    <source>
        <dbReference type="ARBA" id="ARBA00022723"/>
    </source>
</evidence>
<reference evidence="10" key="2">
    <citation type="journal article" date="2023" name="Commun. Biol.">
        <title>Intrasexual cuticular hydrocarbon dimorphism in a wasp sheds light on hydrocarbon biosynthesis genes in Hymenoptera.</title>
        <authorList>
            <person name="Moris V.C."/>
            <person name="Podsiadlowski L."/>
            <person name="Martin S."/>
            <person name="Oeyen J.P."/>
            <person name="Donath A."/>
            <person name="Petersen M."/>
            <person name="Wilbrandt J."/>
            <person name="Misof B."/>
            <person name="Liedtke D."/>
            <person name="Thamm M."/>
            <person name="Scheiner R."/>
            <person name="Schmitt T."/>
            <person name="Niehuis O."/>
        </authorList>
    </citation>
    <scope>NUCLEOTIDE SEQUENCE</scope>
    <source>
        <strain evidence="10">GBR_01_08_01A</strain>
    </source>
</reference>
<dbReference type="SUPFAM" id="SSF57667">
    <property type="entry name" value="beta-beta-alpha zinc fingers"/>
    <property type="match status" value="4"/>
</dbReference>
<sequence>MFACKVRGCLSDQNTKIDGREISLFAFPEDDTRRQQWIKNCKLVLDSNDENDPLYLCELHFEKSYFTASNELKTNAVPTIFRNGEDLQRKRKAENNVEVESAKVLPSKQKNIDEGSHSLVTPPQSPFTQLGDNVEESGVENKISVSQEPVNGSDATMSVSYKETDNGKNIYRLTIQIEKIRTQPDSEIKNLINVSNMEIEDFAVSNNEMLIFKDEPELYDEPPTEKMVKISKIKKPPCIKGGCKLKKAMYGSKPAFQCEECNKYYVMKKCNTQIEKTNVCSVCQKSFASPQSLYLHVKKHFVCDMCLTECSSRMSFDKHAKSHVSTDPLFPYKCHRCFEIFDTKDEIRNHYVLMHPSIKLEGVGRAKVSPVTTQVPQQEYLCPTCNITFRNEHAYRNHVNSHTQKEGIRCNIAEPSNIISVPNPLTGGQIGILRAVKFSCRVCSKEFDNVAEVDQHTRTHLENAEEHKCNICKKMFKTSAQLNEHLKHHLSRAHPCPICPKAFINRTTLKIHLKTHDSRFLRTNDKWKGVSLRRITRTSGRKDNDGRNRGRF</sequence>
<evidence type="ECO:0000256" key="5">
    <source>
        <dbReference type="ARBA" id="ARBA00023125"/>
    </source>
</evidence>
<keyword evidence="4" id="KW-0862">Zinc</keyword>
<dbReference type="AlphaFoldDB" id="A0AAD9VQY8"/>
<dbReference type="SMART" id="SM00980">
    <property type="entry name" value="THAP"/>
    <property type="match status" value="1"/>
</dbReference>
<keyword evidence="1" id="KW-0479">Metal-binding</keyword>
<dbReference type="GO" id="GO:0005634">
    <property type="term" value="C:nucleus"/>
    <property type="evidence" value="ECO:0007669"/>
    <property type="project" value="UniProtKB-ARBA"/>
</dbReference>
<evidence type="ECO:0000313" key="10">
    <source>
        <dbReference type="EMBL" id="KAK2583876.1"/>
    </source>
</evidence>
<evidence type="ECO:0000256" key="6">
    <source>
        <dbReference type="PROSITE-ProRule" id="PRU00042"/>
    </source>
</evidence>
<feature type="domain" description="C2H2-type" evidence="8">
    <location>
        <begin position="438"/>
        <end position="465"/>
    </location>
</feature>
<dbReference type="GO" id="GO:0008270">
    <property type="term" value="F:zinc ion binding"/>
    <property type="evidence" value="ECO:0007669"/>
    <property type="project" value="UniProtKB-KW"/>
</dbReference>
<dbReference type="SMART" id="SM00355">
    <property type="entry name" value="ZnF_C2H2"/>
    <property type="match status" value="7"/>
</dbReference>
<feature type="domain" description="C2H2-type" evidence="8">
    <location>
        <begin position="301"/>
        <end position="328"/>
    </location>
</feature>
<feature type="domain" description="C2H2-type" evidence="8">
    <location>
        <begin position="467"/>
        <end position="494"/>
    </location>
</feature>
<keyword evidence="5 7" id="KW-0238">DNA-binding</keyword>
<evidence type="ECO:0000259" key="9">
    <source>
        <dbReference type="PROSITE" id="PS50950"/>
    </source>
</evidence>
<feature type="domain" description="C2H2-type" evidence="8">
    <location>
        <begin position="380"/>
        <end position="407"/>
    </location>
</feature>
<organism evidence="10 11">
    <name type="scientific">Odynerus spinipes</name>
    <dbReference type="NCBI Taxonomy" id="1348599"/>
    <lineage>
        <taxon>Eukaryota</taxon>
        <taxon>Metazoa</taxon>
        <taxon>Ecdysozoa</taxon>
        <taxon>Arthropoda</taxon>
        <taxon>Hexapoda</taxon>
        <taxon>Insecta</taxon>
        <taxon>Pterygota</taxon>
        <taxon>Neoptera</taxon>
        <taxon>Endopterygota</taxon>
        <taxon>Hymenoptera</taxon>
        <taxon>Apocrita</taxon>
        <taxon>Aculeata</taxon>
        <taxon>Vespoidea</taxon>
        <taxon>Vespidae</taxon>
        <taxon>Eumeninae</taxon>
        <taxon>Odynerus</taxon>
    </lineage>
</organism>
<dbReference type="Gene3D" id="3.30.160.60">
    <property type="entry name" value="Classic Zinc Finger"/>
    <property type="match status" value="3"/>
</dbReference>
<feature type="domain" description="C2H2-type" evidence="8">
    <location>
        <begin position="332"/>
        <end position="360"/>
    </location>
</feature>
<evidence type="ECO:0000313" key="11">
    <source>
        <dbReference type="Proteomes" id="UP001258017"/>
    </source>
</evidence>
<feature type="domain" description="THAP-type" evidence="9">
    <location>
        <begin position="1"/>
        <end position="81"/>
    </location>
</feature>
<gene>
    <name evidence="10" type="ORF">KPH14_001150</name>
</gene>
<evidence type="ECO:0000256" key="3">
    <source>
        <dbReference type="ARBA" id="ARBA00022771"/>
    </source>
</evidence>
<name>A0AAD9VQY8_9HYME</name>
<feature type="domain" description="C2H2-type" evidence="8">
    <location>
        <begin position="494"/>
        <end position="516"/>
    </location>
</feature>
<feature type="domain" description="C2H2-type" evidence="8">
    <location>
        <begin position="278"/>
        <end position="300"/>
    </location>
</feature>
<dbReference type="InterPro" id="IPR022755">
    <property type="entry name" value="Znf_C2H2_jaz"/>
</dbReference>
<dbReference type="SUPFAM" id="SSF57716">
    <property type="entry name" value="Glucocorticoid receptor-like (DNA-binding domain)"/>
    <property type="match status" value="1"/>
</dbReference>
<dbReference type="PANTHER" id="PTHR24379:SF121">
    <property type="entry name" value="C2H2-TYPE DOMAIN-CONTAINING PROTEIN"/>
    <property type="match status" value="1"/>
</dbReference>
<proteinExistence type="predicted"/>
<evidence type="ECO:0000256" key="2">
    <source>
        <dbReference type="ARBA" id="ARBA00022737"/>
    </source>
</evidence>
<comment type="caution">
    <text evidence="10">The sequence shown here is derived from an EMBL/GenBank/DDBJ whole genome shotgun (WGS) entry which is preliminary data.</text>
</comment>
<dbReference type="InterPro" id="IPR036236">
    <property type="entry name" value="Znf_C2H2_sf"/>
</dbReference>
<keyword evidence="2" id="KW-0677">Repeat</keyword>
<evidence type="ECO:0000256" key="4">
    <source>
        <dbReference type="ARBA" id="ARBA00022833"/>
    </source>
</evidence>
<keyword evidence="3 6" id="KW-0863">Zinc-finger</keyword>
<dbReference type="Pfam" id="PF05485">
    <property type="entry name" value="THAP"/>
    <property type="match status" value="1"/>
</dbReference>